<dbReference type="AlphaFoldDB" id="A0A453NLZ6"/>
<organism evidence="1 2">
    <name type="scientific">Aegilops tauschii subsp. strangulata</name>
    <name type="common">Goatgrass</name>
    <dbReference type="NCBI Taxonomy" id="200361"/>
    <lineage>
        <taxon>Eukaryota</taxon>
        <taxon>Viridiplantae</taxon>
        <taxon>Streptophyta</taxon>
        <taxon>Embryophyta</taxon>
        <taxon>Tracheophyta</taxon>
        <taxon>Spermatophyta</taxon>
        <taxon>Magnoliopsida</taxon>
        <taxon>Liliopsida</taxon>
        <taxon>Poales</taxon>
        <taxon>Poaceae</taxon>
        <taxon>BOP clade</taxon>
        <taxon>Pooideae</taxon>
        <taxon>Triticodae</taxon>
        <taxon>Triticeae</taxon>
        <taxon>Triticinae</taxon>
        <taxon>Aegilops</taxon>
    </lineage>
</organism>
<dbReference type="PANTHER" id="PTHR46296:SF4">
    <property type="entry name" value="OS02G0199800 PROTEIN"/>
    <property type="match status" value="1"/>
</dbReference>
<name>A0A453NLZ6_AEGTS</name>
<reference evidence="1" key="4">
    <citation type="submission" date="2019-03" db="UniProtKB">
        <authorList>
            <consortium name="EnsemblPlants"/>
        </authorList>
    </citation>
    <scope>IDENTIFICATION</scope>
</reference>
<reference evidence="2" key="1">
    <citation type="journal article" date="2014" name="Science">
        <title>Ancient hybridizations among the ancestral genomes of bread wheat.</title>
        <authorList>
            <consortium name="International Wheat Genome Sequencing Consortium,"/>
            <person name="Marcussen T."/>
            <person name="Sandve S.R."/>
            <person name="Heier L."/>
            <person name="Spannagl M."/>
            <person name="Pfeifer M."/>
            <person name="Jakobsen K.S."/>
            <person name="Wulff B.B."/>
            <person name="Steuernagel B."/>
            <person name="Mayer K.F."/>
            <person name="Olsen O.A."/>
        </authorList>
    </citation>
    <scope>NUCLEOTIDE SEQUENCE [LARGE SCALE GENOMIC DNA]</scope>
    <source>
        <strain evidence="2">cv. AL8/78</strain>
    </source>
</reference>
<evidence type="ECO:0000313" key="1">
    <source>
        <dbReference type="EnsemblPlants" id="AET6Gv20407100.5"/>
    </source>
</evidence>
<reference evidence="1" key="5">
    <citation type="journal article" date="2021" name="G3 (Bethesda)">
        <title>Aegilops tauschii genome assembly Aet v5.0 features greater sequence contiguity and improved annotation.</title>
        <authorList>
            <person name="Wang L."/>
            <person name="Zhu T."/>
            <person name="Rodriguez J.C."/>
            <person name="Deal K.R."/>
            <person name="Dubcovsky J."/>
            <person name="McGuire P.E."/>
            <person name="Lux T."/>
            <person name="Spannagl M."/>
            <person name="Mayer K.F.X."/>
            <person name="Baldrich P."/>
            <person name="Meyers B.C."/>
            <person name="Huo N."/>
            <person name="Gu Y.Q."/>
            <person name="Zhou H."/>
            <person name="Devos K.M."/>
            <person name="Bennetzen J.L."/>
            <person name="Unver T."/>
            <person name="Budak H."/>
            <person name="Gulick P.J."/>
            <person name="Galiba G."/>
            <person name="Kalapos B."/>
            <person name="Nelson D.R."/>
            <person name="Li P."/>
            <person name="You F.M."/>
            <person name="Luo M.C."/>
            <person name="Dvorak J."/>
        </authorList>
    </citation>
    <scope>NUCLEOTIDE SEQUENCE [LARGE SCALE GENOMIC DNA]</scope>
    <source>
        <strain evidence="1">cv. AL8/78</strain>
    </source>
</reference>
<keyword evidence="2" id="KW-1185">Reference proteome</keyword>
<dbReference type="Proteomes" id="UP000015105">
    <property type="component" value="Chromosome 6D"/>
</dbReference>
<dbReference type="InterPro" id="IPR044511">
    <property type="entry name" value="At1g03370/At5g50170-like"/>
</dbReference>
<dbReference type="EnsemblPlants" id="AET6Gv20407100.5">
    <property type="protein sequence ID" value="AET6Gv20407100.5"/>
    <property type="gene ID" value="AET6Gv20407100"/>
</dbReference>
<reference evidence="2" key="2">
    <citation type="journal article" date="2017" name="Nat. Plants">
        <title>The Aegilops tauschii genome reveals multiple impacts of transposons.</title>
        <authorList>
            <person name="Zhao G."/>
            <person name="Zou C."/>
            <person name="Li K."/>
            <person name="Wang K."/>
            <person name="Li T."/>
            <person name="Gao L."/>
            <person name="Zhang X."/>
            <person name="Wang H."/>
            <person name="Yang Z."/>
            <person name="Liu X."/>
            <person name="Jiang W."/>
            <person name="Mao L."/>
            <person name="Kong X."/>
            <person name="Jiao Y."/>
            <person name="Jia J."/>
        </authorList>
    </citation>
    <scope>NUCLEOTIDE SEQUENCE [LARGE SCALE GENOMIC DNA]</scope>
    <source>
        <strain evidence="2">cv. AL8/78</strain>
    </source>
</reference>
<dbReference type="Gramene" id="AET6Gv20407100.5">
    <property type="protein sequence ID" value="AET6Gv20407100.5"/>
    <property type="gene ID" value="AET6Gv20407100"/>
</dbReference>
<dbReference type="PANTHER" id="PTHR46296">
    <property type="entry name" value="BNAA05G37250D PROTEIN"/>
    <property type="match status" value="1"/>
</dbReference>
<sequence length="163" mass="19129">SPRIIGFYSNIFGRKTKFFFLWEDIDDIQVVPPSLSTVGSPSLMIILQKDRGLEVRHGAKTQDPQGRLRFHFQTFVSFNDAHRCFLFPFSFCHLFLFLSCLQSSNKTFAMTFVKVWAKRTDSPKRLFLKAFWSTDFVIFVQTSRNEISSRQFAHRQKTQQCLL</sequence>
<accession>A0A453NLZ6</accession>
<protein>
    <submittedName>
        <fullName evidence="1">Uncharacterized protein</fullName>
    </submittedName>
</protein>
<evidence type="ECO:0000313" key="2">
    <source>
        <dbReference type="Proteomes" id="UP000015105"/>
    </source>
</evidence>
<proteinExistence type="predicted"/>
<reference evidence="1" key="3">
    <citation type="journal article" date="2017" name="Nature">
        <title>Genome sequence of the progenitor of the wheat D genome Aegilops tauschii.</title>
        <authorList>
            <person name="Luo M.C."/>
            <person name="Gu Y.Q."/>
            <person name="Puiu D."/>
            <person name="Wang H."/>
            <person name="Twardziok S.O."/>
            <person name="Deal K.R."/>
            <person name="Huo N."/>
            <person name="Zhu T."/>
            <person name="Wang L."/>
            <person name="Wang Y."/>
            <person name="McGuire P.E."/>
            <person name="Liu S."/>
            <person name="Long H."/>
            <person name="Ramasamy R.K."/>
            <person name="Rodriguez J.C."/>
            <person name="Van S.L."/>
            <person name="Yuan L."/>
            <person name="Wang Z."/>
            <person name="Xia Z."/>
            <person name="Xiao L."/>
            <person name="Anderson O.D."/>
            <person name="Ouyang S."/>
            <person name="Liang Y."/>
            <person name="Zimin A.V."/>
            <person name="Pertea G."/>
            <person name="Qi P."/>
            <person name="Bennetzen J.L."/>
            <person name="Dai X."/>
            <person name="Dawson M.W."/>
            <person name="Muller H.G."/>
            <person name="Kugler K."/>
            <person name="Rivarola-Duarte L."/>
            <person name="Spannagl M."/>
            <person name="Mayer K.F.X."/>
            <person name="Lu F.H."/>
            <person name="Bevan M.W."/>
            <person name="Leroy P."/>
            <person name="Li P."/>
            <person name="You F.M."/>
            <person name="Sun Q."/>
            <person name="Liu Z."/>
            <person name="Lyons E."/>
            <person name="Wicker T."/>
            <person name="Salzberg S.L."/>
            <person name="Devos K.M."/>
            <person name="Dvorak J."/>
        </authorList>
    </citation>
    <scope>NUCLEOTIDE SEQUENCE [LARGE SCALE GENOMIC DNA]</scope>
    <source>
        <strain evidence="1">cv. AL8/78</strain>
    </source>
</reference>